<dbReference type="InterPro" id="IPR005123">
    <property type="entry name" value="Oxoglu/Fe-dep_dioxygenase_dom"/>
</dbReference>
<evidence type="ECO:0000313" key="6">
    <source>
        <dbReference type="EMBL" id="ABA47018.1"/>
    </source>
</evidence>
<dbReference type="InterPro" id="IPR039994">
    <property type="entry name" value="NO66-like"/>
</dbReference>
<feature type="domain" description="Fe2OG dioxygenase" evidence="5">
    <location>
        <begin position="111"/>
        <end position="220"/>
    </location>
</feature>
<accession>Q0QZH9</accession>
<dbReference type="PROSITE" id="PS51184">
    <property type="entry name" value="JMJC"/>
    <property type="match status" value="1"/>
</dbReference>
<keyword evidence="3" id="KW-0408">Iron</keyword>
<name>Q0QZH9_BPSYS</name>
<reference evidence="6 7" key="1">
    <citation type="journal article" date="2007" name="Environ. Microbiol.">
        <title>Genomic and structural analysis of Syn9, a cyanophage infecting marine Prochlorococcus and Synechococcus.</title>
        <authorList>
            <person name="Weigele P.R."/>
            <person name="Pope W.H."/>
            <person name="Pedulla M.L."/>
            <person name="Houtz J.M."/>
            <person name="Smith A.L."/>
            <person name="Conway J.F."/>
            <person name="King J."/>
            <person name="Hatfull G.F."/>
            <person name="Lawrence J.G."/>
            <person name="Hendrix R.W."/>
        </authorList>
    </citation>
    <scope>NUCLEOTIDE SEQUENCE</scope>
</reference>
<dbReference type="RefSeq" id="YP_717716.1">
    <property type="nucleotide sequence ID" value="NC_008296.2"/>
</dbReference>
<evidence type="ECO:0000256" key="2">
    <source>
        <dbReference type="ARBA" id="ARBA00022723"/>
    </source>
</evidence>
<dbReference type="PANTHER" id="PTHR13096:SF8">
    <property type="entry name" value="RIBOSOMAL OXYGENASE 1"/>
    <property type="match status" value="1"/>
</dbReference>
<dbReference type="SUPFAM" id="SSF51197">
    <property type="entry name" value="Clavaminate synthase-like"/>
    <property type="match status" value="1"/>
</dbReference>
<dbReference type="Gene3D" id="2.60.120.650">
    <property type="entry name" value="Cupin"/>
    <property type="match status" value="1"/>
</dbReference>
<evidence type="ECO:0000259" key="4">
    <source>
        <dbReference type="PROSITE" id="PS51184"/>
    </source>
</evidence>
<keyword evidence="2" id="KW-0479">Metal-binding</keyword>
<organismHost>
    <name type="scientific">Synechococcus</name>
    <dbReference type="NCBI Taxonomy" id="1129"/>
</organismHost>
<evidence type="ECO:0000313" key="7">
    <source>
        <dbReference type="Proteomes" id="UP000000909"/>
    </source>
</evidence>
<protein>
    <submittedName>
        <fullName evidence="6">Gp49</fullName>
    </submittedName>
</protein>
<evidence type="ECO:0000259" key="5">
    <source>
        <dbReference type="PROSITE" id="PS51471"/>
    </source>
</evidence>
<dbReference type="EMBL" id="DQ149023">
    <property type="protein sequence ID" value="ABA47018.1"/>
    <property type="molecule type" value="Genomic_DNA"/>
</dbReference>
<proteinExistence type="predicted"/>
<dbReference type="InterPro" id="IPR003347">
    <property type="entry name" value="JmjC_dom"/>
</dbReference>
<evidence type="ECO:0000256" key="1">
    <source>
        <dbReference type="ARBA" id="ARBA00001954"/>
    </source>
</evidence>
<dbReference type="PANTHER" id="PTHR13096">
    <property type="entry name" value="MINA53 MYC INDUCED NUCLEAR ANTIGEN"/>
    <property type="match status" value="1"/>
</dbReference>
<dbReference type="GO" id="GO:0046872">
    <property type="term" value="F:metal ion binding"/>
    <property type="evidence" value="ECO:0007669"/>
    <property type="project" value="UniProtKB-KW"/>
</dbReference>
<dbReference type="KEGG" id="vg:4239108"/>
<dbReference type="Pfam" id="PF08007">
    <property type="entry name" value="JmjC_2"/>
    <property type="match status" value="1"/>
</dbReference>
<keyword evidence="7" id="KW-1185">Reference proteome</keyword>
<evidence type="ECO:0000256" key="3">
    <source>
        <dbReference type="ARBA" id="ARBA00023004"/>
    </source>
</evidence>
<comment type="cofactor">
    <cofactor evidence="1">
        <name>Fe(2+)</name>
        <dbReference type="ChEBI" id="CHEBI:29033"/>
    </cofactor>
</comment>
<feature type="domain" description="JmjC" evidence="4">
    <location>
        <begin position="101"/>
        <end position="235"/>
    </location>
</feature>
<organism evidence="6 7">
    <name type="scientific">Synechococcus phage syn9</name>
    <dbReference type="NCBI Taxonomy" id="382359"/>
    <lineage>
        <taxon>Viruses</taxon>
        <taxon>Duplodnaviria</taxon>
        <taxon>Heunggongvirae</taxon>
        <taxon>Uroviricota</taxon>
        <taxon>Caudoviricetes</taxon>
        <taxon>Pantevenvirales</taxon>
        <taxon>Kyanoviridae</taxon>
        <taxon>Ormenosvirus</taxon>
        <taxon>Ormenosvirus syn9</taxon>
    </lineage>
</organism>
<dbReference type="GeneID" id="4239108"/>
<dbReference type="OrthoDB" id="21665at10239"/>
<sequence>MNDIGQRLLNEANFLYEDKAYFFPQLVPDPGDFFLTWKDVEICANNPTLFEFELIDHDNNKVEINRYTRAWIHDKQVQDHRQIVEHINHGHTFIIMNYAFYSRWTQELMKTFESIFAVDCAIHVYGGKEGAKSFNIHDDYPSNFIIQVEGETEWKIYKNRISSMLQTGTAQDTIREDNLEVDLHVTLKPGDALYIPSRAYHCAFPTGKRLSMSIPCWTRMPNSNQTSDRNYYPIHV</sequence>
<dbReference type="Proteomes" id="UP000000909">
    <property type="component" value="Segment"/>
</dbReference>
<dbReference type="PROSITE" id="PS51471">
    <property type="entry name" value="FE2OG_OXY"/>
    <property type="match status" value="1"/>
</dbReference>